<dbReference type="GO" id="GO:1990107">
    <property type="term" value="F:thiazole synthase activity"/>
    <property type="evidence" value="ECO:0007669"/>
    <property type="project" value="UniProtKB-EC"/>
</dbReference>
<reference evidence="10 11" key="1">
    <citation type="submission" date="2019-11" db="EMBL/GenBank/DDBJ databases">
        <title>Draft genome sequences of five Paenibacillus species of dairy origin.</title>
        <authorList>
            <person name="Olajide A.M."/>
            <person name="Chen S."/>
            <person name="Lapointe G."/>
        </authorList>
    </citation>
    <scope>NUCLEOTIDE SEQUENCE [LARGE SCALE GENOMIC DNA]</scope>
    <source>
        <strain evidence="10 11">12CR55</strain>
    </source>
</reference>
<sequence>MRDDALRIGGRSLSSRFFIGTGLFPNPFVQKEAIKASGAEVLTFAIRRINLDAVEDDSILQHIEDDAFQYLPNTSGASTAEEAVRIARLARASGLSDWIKVEISADAKTLLPDPIETLRATEMLVKEGFTVLPYISDDPVICRRLEEAGAAAIMPGAAPIGTGLGILNPYNLGLIVEEAGVPVIVDAGLGTASDVTKAMELGVDGVLMNTPVAKAKDPVMMAAAMKHAIEAGRLAYLSGRIARKKYASASSGLEQFILK</sequence>
<evidence type="ECO:0000256" key="1">
    <source>
        <dbReference type="ARBA" id="ARBA00002834"/>
    </source>
</evidence>
<dbReference type="CDD" id="cd04728">
    <property type="entry name" value="ThiG"/>
    <property type="match status" value="1"/>
</dbReference>
<evidence type="ECO:0000256" key="2">
    <source>
        <dbReference type="ARBA" id="ARBA00004948"/>
    </source>
</evidence>
<evidence type="ECO:0000259" key="9">
    <source>
        <dbReference type="Pfam" id="PF05690"/>
    </source>
</evidence>
<dbReference type="InterPro" id="IPR013785">
    <property type="entry name" value="Aldolase_TIM"/>
</dbReference>
<dbReference type="SUPFAM" id="SSF110399">
    <property type="entry name" value="ThiG-like"/>
    <property type="match status" value="1"/>
</dbReference>
<feature type="binding site" evidence="8">
    <location>
        <begin position="187"/>
        <end position="188"/>
    </location>
    <ligand>
        <name>1-deoxy-D-xylulose 5-phosphate</name>
        <dbReference type="ChEBI" id="CHEBI:57792"/>
    </ligand>
</feature>
<comment type="function">
    <text evidence="1 8">Catalyzes the rearrangement of 1-deoxy-D-xylulose 5-phosphate (DXP) to produce the thiazole phosphate moiety of thiamine. Sulfur is provided by the thiocarboxylate moiety of the carrier protein ThiS. In vitro, sulfur can be provided by H(2)S.</text>
</comment>
<dbReference type="Proteomes" id="UP000447876">
    <property type="component" value="Unassembled WGS sequence"/>
</dbReference>
<evidence type="ECO:0000256" key="8">
    <source>
        <dbReference type="HAMAP-Rule" id="MF_00443"/>
    </source>
</evidence>
<dbReference type="PANTHER" id="PTHR34266">
    <property type="entry name" value="THIAZOLE SYNTHASE"/>
    <property type="match status" value="1"/>
</dbReference>
<dbReference type="UniPathway" id="UPA00060"/>
<feature type="binding site" evidence="8">
    <location>
        <begin position="209"/>
        <end position="210"/>
    </location>
    <ligand>
        <name>1-deoxy-D-xylulose 5-phosphate</name>
        <dbReference type="ChEBI" id="CHEBI:57792"/>
    </ligand>
</feature>
<gene>
    <name evidence="8" type="primary">thiG</name>
    <name evidence="10" type="ORF">GNP95_16030</name>
</gene>
<evidence type="ECO:0000256" key="7">
    <source>
        <dbReference type="ARBA" id="ARBA00049897"/>
    </source>
</evidence>
<comment type="subcellular location">
    <subcellularLocation>
        <location evidence="8">Cytoplasm</location>
    </subcellularLocation>
</comment>
<protein>
    <recommendedName>
        <fullName evidence="3 8">Thiazole synthase</fullName>
        <ecNumber evidence="3 8">2.8.1.10</ecNumber>
    </recommendedName>
</protein>
<keyword evidence="4 8" id="KW-0808">Transferase</keyword>
<evidence type="ECO:0000256" key="3">
    <source>
        <dbReference type="ARBA" id="ARBA00011960"/>
    </source>
</evidence>
<dbReference type="EC" id="2.8.1.10" evidence="3 8"/>
<comment type="caution">
    <text evidence="10">The sequence shown here is derived from an EMBL/GenBank/DDBJ whole genome shotgun (WGS) entry which is preliminary data.</text>
</comment>
<feature type="domain" description="Thiazole synthase ThiG" evidence="9">
    <location>
        <begin position="8"/>
        <end position="251"/>
    </location>
</feature>
<name>A0A7X2Z450_9BACL</name>
<comment type="pathway">
    <text evidence="2 8">Cofactor biosynthesis; thiamine diphosphate biosynthesis.</text>
</comment>
<feature type="binding site" evidence="8">
    <location>
        <position position="161"/>
    </location>
    <ligand>
        <name>1-deoxy-D-xylulose 5-phosphate</name>
        <dbReference type="ChEBI" id="CHEBI:57792"/>
    </ligand>
</feature>
<comment type="similarity">
    <text evidence="8">Belongs to the ThiG family.</text>
</comment>
<keyword evidence="6 8" id="KW-0704">Schiff base</keyword>
<accession>A0A7X2Z450</accession>
<dbReference type="AlphaFoldDB" id="A0A7X2Z450"/>
<keyword evidence="5 8" id="KW-0784">Thiamine biosynthesis</keyword>
<dbReference type="PANTHER" id="PTHR34266:SF2">
    <property type="entry name" value="THIAZOLE SYNTHASE"/>
    <property type="match status" value="1"/>
</dbReference>
<dbReference type="GO" id="GO:0005737">
    <property type="term" value="C:cytoplasm"/>
    <property type="evidence" value="ECO:0007669"/>
    <property type="project" value="UniProtKB-SubCell"/>
</dbReference>
<dbReference type="InterPro" id="IPR008867">
    <property type="entry name" value="ThiG"/>
</dbReference>
<organism evidence="10 11">
    <name type="scientific">Paenibacillus woosongensis</name>
    <dbReference type="NCBI Taxonomy" id="307580"/>
    <lineage>
        <taxon>Bacteria</taxon>
        <taxon>Bacillati</taxon>
        <taxon>Bacillota</taxon>
        <taxon>Bacilli</taxon>
        <taxon>Bacillales</taxon>
        <taxon>Paenibacillaceae</taxon>
        <taxon>Paenibacillus</taxon>
    </lineage>
</organism>
<dbReference type="GO" id="GO:0009229">
    <property type="term" value="P:thiamine diphosphate biosynthetic process"/>
    <property type="evidence" value="ECO:0007669"/>
    <property type="project" value="UniProtKB-UniRule"/>
</dbReference>
<feature type="active site" description="Schiff-base intermediate with DXP" evidence="8">
    <location>
        <position position="100"/>
    </location>
</feature>
<dbReference type="RefSeq" id="WP_019635222.1">
    <property type="nucleotide sequence ID" value="NZ_WNZW01000006.1"/>
</dbReference>
<proteinExistence type="inferred from homology"/>
<dbReference type="InterPro" id="IPR033983">
    <property type="entry name" value="Thiazole_synthase_ThiG"/>
</dbReference>
<dbReference type="HAMAP" id="MF_00443">
    <property type="entry name" value="ThiG"/>
    <property type="match status" value="1"/>
</dbReference>
<dbReference type="OrthoDB" id="9805935at2"/>
<evidence type="ECO:0000256" key="5">
    <source>
        <dbReference type="ARBA" id="ARBA00022977"/>
    </source>
</evidence>
<evidence type="ECO:0000256" key="4">
    <source>
        <dbReference type="ARBA" id="ARBA00022679"/>
    </source>
</evidence>
<evidence type="ECO:0000313" key="10">
    <source>
        <dbReference type="EMBL" id="MUG46496.1"/>
    </source>
</evidence>
<evidence type="ECO:0000256" key="6">
    <source>
        <dbReference type="ARBA" id="ARBA00023270"/>
    </source>
</evidence>
<dbReference type="Gene3D" id="3.20.20.70">
    <property type="entry name" value="Aldolase class I"/>
    <property type="match status" value="1"/>
</dbReference>
<comment type="subunit">
    <text evidence="8">Homotetramer. Forms heterodimers with either ThiH or ThiS.</text>
</comment>
<dbReference type="Pfam" id="PF05690">
    <property type="entry name" value="ThiG"/>
    <property type="match status" value="1"/>
</dbReference>
<comment type="catalytic activity">
    <reaction evidence="7 8">
        <text>[ThiS sulfur-carrier protein]-C-terminal-Gly-aminoethanethioate + 2-iminoacetate + 1-deoxy-D-xylulose 5-phosphate = [ThiS sulfur-carrier protein]-C-terminal Gly-Gly + 2-[(2R,5Z)-2-carboxy-4-methylthiazol-5(2H)-ylidene]ethyl phosphate + 2 H2O + H(+)</text>
        <dbReference type="Rhea" id="RHEA:26297"/>
        <dbReference type="Rhea" id="RHEA-COMP:12909"/>
        <dbReference type="Rhea" id="RHEA-COMP:19908"/>
        <dbReference type="ChEBI" id="CHEBI:15377"/>
        <dbReference type="ChEBI" id="CHEBI:15378"/>
        <dbReference type="ChEBI" id="CHEBI:57792"/>
        <dbReference type="ChEBI" id="CHEBI:62899"/>
        <dbReference type="ChEBI" id="CHEBI:77846"/>
        <dbReference type="ChEBI" id="CHEBI:90778"/>
        <dbReference type="ChEBI" id="CHEBI:232372"/>
        <dbReference type="EC" id="2.8.1.10"/>
    </reaction>
</comment>
<dbReference type="EMBL" id="WNZW01000006">
    <property type="protein sequence ID" value="MUG46496.1"/>
    <property type="molecule type" value="Genomic_DNA"/>
</dbReference>
<keyword evidence="8" id="KW-0963">Cytoplasm</keyword>
<evidence type="ECO:0000313" key="11">
    <source>
        <dbReference type="Proteomes" id="UP000447876"/>
    </source>
</evidence>